<organism evidence="1 2">
    <name type="scientific">Mycolicibacterium insubricum</name>
    <dbReference type="NCBI Taxonomy" id="444597"/>
    <lineage>
        <taxon>Bacteria</taxon>
        <taxon>Bacillati</taxon>
        <taxon>Actinomycetota</taxon>
        <taxon>Actinomycetes</taxon>
        <taxon>Mycobacteriales</taxon>
        <taxon>Mycobacteriaceae</taxon>
        <taxon>Mycolicibacterium</taxon>
    </lineage>
</organism>
<protein>
    <submittedName>
        <fullName evidence="1">Uncharacterized protein</fullName>
    </submittedName>
</protein>
<dbReference type="InterPro" id="IPR007969">
    <property type="entry name" value="DUF732"/>
</dbReference>
<evidence type="ECO:0000313" key="1">
    <source>
        <dbReference type="EMBL" id="ORA71074.1"/>
    </source>
</evidence>
<accession>A0A1X0DF98</accession>
<reference evidence="1 2" key="1">
    <citation type="submission" date="2016-12" db="EMBL/GenBank/DDBJ databases">
        <title>The new phylogeny of genus Mycobacterium.</title>
        <authorList>
            <person name="Tortoli E."/>
            <person name="Trovato A."/>
            <person name="Cirillo D.M."/>
        </authorList>
    </citation>
    <scope>NUCLEOTIDE SEQUENCE [LARGE SCALE GENOMIC DNA]</scope>
    <source>
        <strain evidence="1 2">DSM 45130</strain>
    </source>
</reference>
<evidence type="ECO:0000313" key="2">
    <source>
        <dbReference type="Proteomes" id="UP000192801"/>
    </source>
</evidence>
<name>A0A1X0DF98_9MYCO</name>
<dbReference type="Proteomes" id="UP000192801">
    <property type="component" value="Unassembled WGS sequence"/>
</dbReference>
<keyword evidence="2" id="KW-1185">Reference proteome</keyword>
<dbReference type="STRING" id="444597.BST26_09365"/>
<gene>
    <name evidence="1" type="ORF">BST26_09365</name>
</gene>
<dbReference type="RefSeq" id="WP_083030500.1">
    <property type="nucleotide sequence ID" value="NZ_AP022618.1"/>
</dbReference>
<dbReference type="EMBL" id="MVHS01000016">
    <property type="protein sequence ID" value="ORA71074.1"/>
    <property type="molecule type" value="Genomic_DNA"/>
</dbReference>
<dbReference type="Pfam" id="PF05305">
    <property type="entry name" value="DUF732"/>
    <property type="match status" value="1"/>
</dbReference>
<dbReference type="AlphaFoldDB" id="A0A1X0DF98"/>
<sequence length="109" mass="11527">MAYIRTVTAGAALAVAAVCVCPAAHADNLTIPEKAYLLSLQQQHIRYPSTTYAINAGHQVCASFDNNVPFLDLLNTVHTNSGMDEYSSGFLIGAAVQSFCPGNRAKLPG</sequence>
<dbReference type="OrthoDB" id="4730932at2"/>
<proteinExistence type="predicted"/>
<comment type="caution">
    <text evidence="1">The sequence shown here is derived from an EMBL/GenBank/DDBJ whole genome shotgun (WGS) entry which is preliminary data.</text>
</comment>